<reference evidence="4" key="1">
    <citation type="submission" date="2018-01" db="EMBL/GenBank/DDBJ databases">
        <title>Complete genome of Tamlana sp. UJ94.</title>
        <authorList>
            <person name="Jung J."/>
            <person name="Chung D."/>
            <person name="Bae S.S."/>
            <person name="Baek K."/>
        </authorList>
    </citation>
    <scope>NUCLEOTIDE SEQUENCE [LARGE SCALE GENOMIC DNA]</scope>
    <source>
        <strain evidence="4">UJ94</strain>
    </source>
</reference>
<evidence type="ECO:0000313" key="3">
    <source>
        <dbReference type="EMBL" id="AUS04949.1"/>
    </source>
</evidence>
<feature type="compositionally biased region" description="Low complexity" evidence="1">
    <location>
        <begin position="74"/>
        <end position="101"/>
    </location>
</feature>
<feature type="compositionally biased region" description="Basic residues" evidence="1">
    <location>
        <begin position="32"/>
        <end position="45"/>
    </location>
</feature>
<dbReference type="KEGG" id="taj:C1A40_05445"/>
<dbReference type="EMBL" id="CP025938">
    <property type="protein sequence ID" value="AUS04949.1"/>
    <property type="molecule type" value="Genomic_DNA"/>
</dbReference>
<feature type="compositionally biased region" description="Basic and acidic residues" evidence="1">
    <location>
        <begin position="46"/>
        <end position="58"/>
    </location>
</feature>
<feature type="region of interest" description="Disordered" evidence="1">
    <location>
        <begin position="32"/>
        <end position="101"/>
    </location>
</feature>
<dbReference type="Proteomes" id="UP000236592">
    <property type="component" value="Chromosome"/>
</dbReference>
<evidence type="ECO:0000256" key="2">
    <source>
        <dbReference type="SAM" id="Phobius"/>
    </source>
</evidence>
<organism evidence="3 4">
    <name type="scientific">Pseudotamlana carrageenivorans</name>
    <dbReference type="NCBI Taxonomy" id="2069432"/>
    <lineage>
        <taxon>Bacteria</taxon>
        <taxon>Pseudomonadati</taxon>
        <taxon>Bacteroidota</taxon>
        <taxon>Flavobacteriia</taxon>
        <taxon>Flavobacteriales</taxon>
        <taxon>Flavobacteriaceae</taxon>
        <taxon>Pseudotamlana</taxon>
    </lineage>
</organism>
<evidence type="ECO:0000313" key="4">
    <source>
        <dbReference type="Proteomes" id="UP000236592"/>
    </source>
</evidence>
<keyword evidence="2" id="KW-0812">Transmembrane</keyword>
<sequence>MEISNYNYGISGQPTNEWDNFLCFGRKCKQRKAERHKVRMEKRKLKNDQQRAETESMRAETSLTKQLASPTSAPTPQMAPQMMMQQAPQPTSTAQAPAPQVQKAGMGSPVMIVIGLLVVGGLVYQSMKKKGAAAPVQTA</sequence>
<proteinExistence type="predicted"/>
<protein>
    <submittedName>
        <fullName evidence="3">Uncharacterized protein</fullName>
    </submittedName>
</protein>
<feature type="compositionally biased region" description="Polar residues" evidence="1">
    <location>
        <begin position="59"/>
        <end position="72"/>
    </location>
</feature>
<keyword evidence="4" id="KW-1185">Reference proteome</keyword>
<accession>A0A2I7SGB5</accession>
<keyword evidence="2" id="KW-0472">Membrane</keyword>
<gene>
    <name evidence="3" type="ORF">C1A40_05445</name>
</gene>
<dbReference type="AlphaFoldDB" id="A0A2I7SGB5"/>
<feature type="transmembrane region" description="Helical" evidence="2">
    <location>
        <begin position="106"/>
        <end position="124"/>
    </location>
</feature>
<evidence type="ECO:0000256" key="1">
    <source>
        <dbReference type="SAM" id="MobiDB-lite"/>
    </source>
</evidence>
<name>A0A2I7SGB5_9FLAO</name>
<keyword evidence="2" id="KW-1133">Transmembrane helix</keyword>